<accession>A0AAW0DT81</accession>
<feature type="region of interest" description="Disordered" evidence="3">
    <location>
        <begin position="696"/>
        <end position="737"/>
    </location>
</feature>
<name>A0AAW0DT81_9AGAR</name>
<feature type="compositionally biased region" description="Acidic residues" evidence="3">
    <location>
        <begin position="696"/>
        <end position="708"/>
    </location>
</feature>
<sequence length="801" mass="87266">MSSHRSLTPDVEHGSHSLGRRRSSPSPTPNNDKLIPRLDAVDHHLNRHGGGDNDKKTRVASTVDSMAAMRANRRPSPRALYGWLHHQSGYIFLLVVFLVFLRAGLHAAAPPPSLLSSSSSSSSSSSRLKSWLSPASTSDTHPIPSLMSAASARFRAKLARQSPSLAAAAAEYTRRYARPPPAGFDLWYAFAVKHNFVMIDEFDSVVSDLQPFWNLTGAEVRERAALVGSLPSVDLVRVRGGKAETVRGGEGLNWVDSEVSARANGFKAMLGKFVAQLPDMDFPINAKAEGRVVVPWEHQAYPNITSPSFDPATFRPDWAGQGSVWDAWRRTCAPSAPARRLYSSVSANAMGAGASRDRLAEAWFWMQGRLRKQGGAGGEKAQSHPGVGSGAEFSFVQETGAGEVDFCASPGAHYTQGHFFSDWRTLPVLVPIFSPARAAGFGDIRVPSHYYYGGTRRYTYAWDPINLEQRAVDAMEVPWEKKKDVVWWRGASTGGGSSPSGFGRGYQRHRFLRISSIGLVPGTMADAQRMTPVTFAVPPRVEEVVSGPGDTVPVPLSLLNADVMDAAFVKSVVPVGKEHRFGDSTELGVAWGYKYLLDLDGMGYSGRFMAFLASDSVPVKATVYDEFFSGWIEPWVHYIPLSATYSEIYNIVSYFSGPSPAALRAAGLPAAPRGAASASGYRGAGVKLAAGMLPDEEDDEFDEDDELLGESGAGLGDGDGEDLEAAIGSSDPRLGPPQQQMFVRSAEQEEGDRRLRRIARAGKQWKQTMGRTIDMEVYVYRLAIEYARLWADDREAMSYKP</sequence>
<dbReference type="SMART" id="SM00672">
    <property type="entry name" value="CAP10"/>
    <property type="match status" value="1"/>
</dbReference>
<feature type="region of interest" description="Disordered" evidence="3">
    <location>
        <begin position="1"/>
        <end position="35"/>
    </location>
</feature>
<keyword evidence="7" id="KW-1185">Reference proteome</keyword>
<feature type="domain" description="Glycosyl transferase CAP10" evidence="5">
    <location>
        <begin position="405"/>
        <end position="717"/>
    </location>
</feature>
<dbReference type="PANTHER" id="PTHR12203">
    <property type="entry name" value="KDEL LYS-ASP-GLU-LEU CONTAINING - RELATED"/>
    <property type="match status" value="1"/>
</dbReference>
<evidence type="ECO:0000256" key="2">
    <source>
        <dbReference type="ARBA" id="ARBA00022679"/>
    </source>
</evidence>
<evidence type="ECO:0000256" key="1">
    <source>
        <dbReference type="ARBA" id="ARBA00010118"/>
    </source>
</evidence>
<proteinExistence type="inferred from homology"/>
<reference evidence="6 7" key="1">
    <citation type="journal article" date="2024" name="J Genomics">
        <title>Draft genome sequencing and assembly of Favolaschia claudopus CIRM-BRFM 2984 isolated from oak limbs.</title>
        <authorList>
            <person name="Navarro D."/>
            <person name="Drula E."/>
            <person name="Chaduli D."/>
            <person name="Cazenave R."/>
            <person name="Ahrendt S."/>
            <person name="Wang J."/>
            <person name="Lipzen A."/>
            <person name="Daum C."/>
            <person name="Barry K."/>
            <person name="Grigoriev I.V."/>
            <person name="Favel A."/>
            <person name="Rosso M.N."/>
            <person name="Martin F."/>
        </authorList>
    </citation>
    <scope>NUCLEOTIDE SEQUENCE [LARGE SCALE GENOMIC DNA]</scope>
    <source>
        <strain evidence="6 7">CIRM-BRFM 2984</strain>
    </source>
</reference>
<organism evidence="6 7">
    <name type="scientific">Favolaschia claudopus</name>
    <dbReference type="NCBI Taxonomy" id="2862362"/>
    <lineage>
        <taxon>Eukaryota</taxon>
        <taxon>Fungi</taxon>
        <taxon>Dikarya</taxon>
        <taxon>Basidiomycota</taxon>
        <taxon>Agaricomycotina</taxon>
        <taxon>Agaricomycetes</taxon>
        <taxon>Agaricomycetidae</taxon>
        <taxon>Agaricales</taxon>
        <taxon>Marasmiineae</taxon>
        <taxon>Mycenaceae</taxon>
        <taxon>Favolaschia</taxon>
    </lineage>
</organism>
<protein>
    <submittedName>
        <fullName evidence="6">CAP10 domain-containing protein</fullName>
    </submittedName>
</protein>
<dbReference type="InterPro" id="IPR006598">
    <property type="entry name" value="CAP10"/>
</dbReference>
<keyword evidence="4" id="KW-1133">Transmembrane helix</keyword>
<keyword evidence="4" id="KW-0812">Transmembrane</keyword>
<evidence type="ECO:0000313" key="6">
    <source>
        <dbReference type="EMBL" id="KAK7055722.1"/>
    </source>
</evidence>
<evidence type="ECO:0000256" key="4">
    <source>
        <dbReference type="SAM" id="Phobius"/>
    </source>
</evidence>
<evidence type="ECO:0000256" key="3">
    <source>
        <dbReference type="SAM" id="MobiDB-lite"/>
    </source>
</evidence>
<dbReference type="Proteomes" id="UP001362999">
    <property type="component" value="Unassembled WGS sequence"/>
</dbReference>
<dbReference type="PANTHER" id="PTHR12203:SF35">
    <property type="entry name" value="PROTEIN O-GLUCOSYLTRANSFERASE 1"/>
    <property type="match status" value="1"/>
</dbReference>
<comment type="caution">
    <text evidence="6">The sequence shown here is derived from an EMBL/GenBank/DDBJ whole genome shotgun (WGS) entry which is preliminary data.</text>
</comment>
<keyword evidence="2" id="KW-0808">Transferase</keyword>
<dbReference type="AlphaFoldDB" id="A0AAW0DT81"/>
<dbReference type="Pfam" id="PF05686">
    <property type="entry name" value="Glyco_transf_90"/>
    <property type="match status" value="1"/>
</dbReference>
<dbReference type="GO" id="GO:0016740">
    <property type="term" value="F:transferase activity"/>
    <property type="evidence" value="ECO:0007669"/>
    <property type="project" value="UniProtKB-KW"/>
</dbReference>
<gene>
    <name evidence="6" type="ORF">R3P38DRAFT_2682177</name>
</gene>
<keyword evidence="4" id="KW-0472">Membrane</keyword>
<evidence type="ECO:0000259" key="5">
    <source>
        <dbReference type="SMART" id="SM00672"/>
    </source>
</evidence>
<feature type="transmembrane region" description="Helical" evidence="4">
    <location>
        <begin position="90"/>
        <end position="109"/>
    </location>
</feature>
<dbReference type="EMBL" id="JAWWNJ010000005">
    <property type="protein sequence ID" value="KAK7055722.1"/>
    <property type="molecule type" value="Genomic_DNA"/>
</dbReference>
<dbReference type="InterPro" id="IPR051091">
    <property type="entry name" value="O-Glucosyltr/Glycosyltrsf_90"/>
</dbReference>
<evidence type="ECO:0000313" key="7">
    <source>
        <dbReference type="Proteomes" id="UP001362999"/>
    </source>
</evidence>
<comment type="similarity">
    <text evidence="1">Belongs to the glycosyltransferase 90 family.</text>
</comment>